<evidence type="ECO:0000313" key="3">
    <source>
        <dbReference type="Proteomes" id="UP001283361"/>
    </source>
</evidence>
<accession>A0AAE1AQ39</accession>
<dbReference type="EMBL" id="JAWDGP010001477">
    <property type="protein sequence ID" value="KAK3791276.1"/>
    <property type="molecule type" value="Genomic_DNA"/>
</dbReference>
<gene>
    <name evidence="2" type="ORF">RRG08_054307</name>
</gene>
<reference evidence="2" key="1">
    <citation type="journal article" date="2023" name="G3 (Bethesda)">
        <title>A reference genome for the long-term kleptoplast-retaining sea slug Elysia crispata morphotype clarki.</title>
        <authorList>
            <person name="Eastman K.E."/>
            <person name="Pendleton A.L."/>
            <person name="Shaikh M.A."/>
            <person name="Suttiyut T."/>
            <person name="Ogas R."/>
            <person name="Tomko P."/>
            <person name="Gavelis G."/>
            <person name="Widhalm J.R."/>
            <person name="Wisecaver J.H."/>
        </authorList>
    </citation>
    <scope>NUCLEOTIDE SEQUENCE</scope>
    <source>
        <strain evidence="2">ECLA1</strain>
    </source>
</reference>
<dbReference type="AlphaFoldDB" id="A0AAE1AQ39"/>
<organism evidence="2 3">
    <name type="scientific">Elysia crispata</name>
    <name type="common">lettuce slug</name>
    <dbReference type="NCBI Taxonomy" id="231223"/>
    <lineage>
        <taxon>Eukaryota</taxon>
        <taxon>Metazoa</taxon>
        <taxon>Spiralia</taxon>
        <taxon>Lophotrochozoa</taxon>
        <taxon>Mollusca</taxon>
        <taxon>Gastropoda</taxon>
        <taxon>Heterobranchia</taxon>
        <taxon>Euthyneura</taxon>
        <taxon>Panpulmonata</taxon>
        <taxon>Sacoglossa</taxon>
        <taxon>Placobranchoidea</taxon>
        <taxon>Plakobranchidae</taxon>
        <taxon>Elysia</taxon>
    </lineage>
</organism>
<feature type="region of interest" description="Disordered" evidence="1">
    <location>
        <begin position="90"/>
        <end position="132"/>
    </location>
</feature>
<sequence>MLMAKLRTSSFQPAYTNSERCRNRFSSPLAPGEQPRAATLFRGLSLSDGILNCPKIKRSPSREVPVSQMKSGDRGGLLMVRTLYKPWLTSGGPVSVPSRPPQKPSHSTHSELVGLTKREGQELIQETQPLSE</sequence>
<comment type="caution">
    <text evidence="2">The sequence shown here is derived from an EMBL/GenBank/DDBJ whole genome shotgun (WGS) entry which is preliminary data.</text>
</comment>
<evidence type="ECO:0000313" key="2">
    <source>
        <dbReference type="EMBL" id="KAK3791276.1"/>
    </source>
</evidence>
<name>A0AAE1AQ39_9GAST</name>
<dbReference type="Proteomes" id="UP001283361">
    <property type="component" value="Unassembled WGS sequence"/>
</dbReference>
<keyword evidence="3" id="KW-1185">Reference proteome</keyword>
<protein>
    <submittedName>
        <fullName evidence="2">Uncharacterized protein</fullName>
    </submittedName>
</protein>
<proteinExistence type="predicted"/>
<evidence type="ECO:0000256" key="1">
    <source>
        <dbReference type="SAM" id="MobiDB-lite"/>
    </source>
</evidence>